<name>D8RK07_SELML</name>
<dbReference type="HOGENOM" id="CLU_1167566_0_0_1"/>
<evidence type="ECO:0000313" key="2">
    <source>
        <dbReference type="Proteomes" id="UP000001514"/>
    </source>
</evidence>
<gene>
    <name evidence="1" type="ORF">SELMODRAFT_412088</name>
</gene>
<dbReference type="EMBL" id="GL377582">
    <property type="protein sequence ID" value="EFJ27366.1"/>
    <property type="molecule type" value="Genomic_DNA"/>
</dbReference>
<protein>
    <submittedName>
        <fullName evidence="1">Uncharacterized protein</fullName>
    </submittedName>
</protein>
<organism evidence="2">
    <name type="scientific">Selaginella moellendorffii</name>
    <name type="common">Spikemoss</name>
    <dbReference type="NCBI Taxonomy" id="88036"/>
    <lineage>
        <taxon>Eukaryota</taxon>
        <taxon>Viridiplantae</taxon>
        <taxon>Streptophyta</taxon>
        <taxon>Embryophyta</taxon>
        <taxon>Tracheophyta</taxon>
        <taxon>Lycopodiopsida</taxon>
        <taxon>Selaginellales</taxon>
        <taxon>Selaginellaceae</taxon>
        <taxon>Selaginella</taxon>
    </lineage>
</organism>
<proteinExistence type="predicted"/>
<dbReference type="AlphaFoldDB" id="D8RK07"/>
<evidence type="ECO:0000313" key="1">
    <source>
        <dbReference type="EMBL" id="EFJ27366.1"/>
    </source>
</evidence>
<sequence length="238" mass="27122">MQQSGKNTSTSAAEIMRFTSKASRELLKAKHTRFLSKKFLDPTYVRETCLLRFHSSFNKAPWMAITKVCIFAYGQINAEQQVQGVLNLIDLSYVWFHAARQLFELRAHNLVRYVVDTLGTNIGQEDIKPALEAAFQRMDDEVPKEMRALRESIDSWKEFEVFQHTKINNMVVLVHNGWVLYTAGAANARVAMSRSFKPDDNAPSADNRNAAKNTSCTISTRNAYRRTSARFGPYMDPS</sequence>
<keyword evidence="2" id="KW-1185">Reference proteome</keyword>
<dbReference type="Proteomes" id="UP000001514">
    <property type="component" value="Unassembled WGS sequence"/>
</dbReference>
<reference evidence="1 2" key="1">
    <citation type="journal article" date="2011" name="Science">
        <title>The Selaginella genome identifies genetic changes associated with the evolution of vascular plants.</title>
        <authorList>
            <person name="Banks J.A."/>
            <person name="Nishiyama T."/>
            <person name="Hasebe M."/>
            <person name="Bowman J.L."/>
            <person name="Gribskov M."/>
            <person name="dePamphilis C."/>
            <person name="Albert V.A."/>
            <person name="Aono N."/>
            <person name="Aoyama T."/>
            <person name="Ambrose B.A."/>
            <person name="Ashton N.W."/>
            <person name="Axtell M.J."/>
            <person name="Barker E."/>
            <person name="Barker M.S."/>
            <person name="Bennetzen J.L."/>
            <person name="Bonawitz N.D."/>
            <person name="Chapple C."/>
            <person name="Cheng C."/>
            <person name="Correa L.G."/>
            <person name="Dacre M."/>
            <person name="DeBarry J."/>
            <person name="Dreyer I."/>
            <person name="Elias M."/>
            <person name="Engstrom E.M."/>
            <person name="Estelle M."/>
            <person name="Feng L."/>
            <person name="Finet C."/>
            <person name="Floyd S.K."/>
            <person name="Frommer W.B."/>
            <person name="Fujita T."/>
            <person name="Gramzow L."/>
            <person name="Gutensohn M."/>
            <person name="Harholt J."/>
            <person name="Hattori M."/>
            <person name="Heyl A."/>
            <person name="Hirai T."/>
            <person name="Hiwatashi Y."/>
            <person name="Ishikawa M."/>
            <person name="Iwata M."/>
            <person name="Karol K.G."/>
            <person name="Koehler B."/>
            <person name="Kolukisaoglu U."/>
            <person name="Kubo M."/>
            <person name="Kurata T."/>
            <person name="Lalonde S."/>
            <person name="Li K."/>
            <person name="Li Y."/>
            <person name="Litt A."/>
            <person name="Lyons E."/>
            <person name="Manning G."/>
            <person name="Maruyama T."/>
            <person name="Michael T.P."/>
            <person name="Mikami K."/>
            <person name="Miyazaki S."/>
            <person name="Morinaga S."/>
            <person name="Murata T."/>
            <person name="Mueller-Roeber B."/>
            <person name="Nelson D.R."/>
            <person name="Obara M."/>
            <person name="Oguri Y."/>
            <person name="Olmstead R.G."/>
            <person name="Onodera N."/>
            <person name="Petersen B.L."/>
            <person name="Pils B."/>
            <person name="Prigge M."/>
            <person name="Rensing S.A."/>
            <person name="Riano-Pachon D.M."/>
            <person name="Roberts A.W."/>
            <person name="Sato Y."/>
            <person name="Scheller H.V."/>
            <person name="Schulz B."/>
            <person name="Schulz C."/>
            <person name="Shakirov E.V."/>
            <person name="Shibagaki N."/>
            <person name="Shinohara N."/>
            <person name="Shippen D.E."/>
            <person name="Soerensen I."/>
            <person name="Sotooka R."/>
            <person name="Sugimoto N."/>
            <person name="Sugita M."/>
            <person name="Sumikawa N."/>
            <person name="Tanurdzic M."/>
            <person name="Theissen G."/>
            <person name="Ulvskov P."/>
            <person name="Wakazuki S."/>
            <person name="Weng J.K."/>
            <person name="Willats W.W."/>
            <person name="Wipf D."/>
            <person name="Wolf P.G."/>
            <person name="Yang L."/>
            <person name="Zimmer A.D."/>
            <person name="Zhu Q."/>
            <person name="Mitros T."/>
            <person name="Hellsten U."/>
            <person name="Loque D."/>
            <person name="Otillar R."/>
            <person name="Salamov A."/>
            <person name="Schmutz J."/>
            <person name="Shapiro H."/>
            <person name="Lindquist E."/>
            <person name="Lucas S."/>
            <person name="Rokhsar D."/>
            <person name="Grigoriev I.V."/>
        </authorList>
    </citation>
    <scope>NUCLEOTIDE SEQUENCE [LARGE SCALE GENOMIC DNA]</scope>
</reference>
<dbReference type="KEGG" id="smo:SELMODRAFT_412088"/>
<dbReference type="Gramene" id="EFJ27366">
    <property type="protein sequence ID" value="EFJ27366"/>
    <property type="gene ID" value="SELMODRAFT_412088"/>
</dbReference>
<accession>D8RK07</accession>
<dbReference type="InParanoid" id="D8RK07"/>